<reference evidence="1" key="1">
    <citation type="journal article" date="2015" name="Nature">
        <title>Complex archaea that bridge the gap between prokaryotes and eukaryotes.</title>
        <authorList>
            <person name="Spang A."/>
            <person name="Saw J.H."/>
            <person name="Jorgensen S.L."/>
            <person name="Zaremba-Niedzwiedzka K."/>
            <person name="Martijn J."/>
            <person name="Lind A.E."/>
            <person name="van Eijk R."/>
            <person name="Schleper C."/>
            <person name="Guy L."/>
            <person name="Ettema T.J."/>
        </authorList>
    </citation>
    <scope>NUCLEOTIDE SEQUENCE</scope>
</reference>
<protein>
    <submittedName>
        <fullName evidence="1">Uncharacterized protein</fullName>
    </submittedName>
</protein>
<accession>A0A0F9J673</accession>
<gene>
    <name evidence="1" type="ORF">LCGC14_1862030</name>
</gene>
<comment type="caution">
    <text evidence="1">The sequence shown here is derived from an EMBL/GenBank/DDBJ whole genome shotgun (WGS) entry which is preliminary data.</text>
</comment>
<sequence>MTFGGDFFKVLNIVVALLRMFGRVFGDEATKNEVKESEERSADDNPNNLM</sequence>
<name>A0A0F9J673_9ZZZZ</name>
<organism evidence="1">
    <name type="scientific">marine sediment metagenome</name>
    <dbReference type="NCBI Taxonomy" id="412755"/>
    <lineage>
        <taxon>unclassified sequences</taxon>
        <taxon>metagenomes</taxon>
        <taxon>ecological metagenomes</taxon>
    </lineage>
</organism>
<proteinExistence type="predicted"/>
<dbReference type="EMBL" id="LAZR01018859">
    <property type="protein sequence ID" value="KKL94702.1"/>
    <property type="molecule type" value="Genomic_DNA"/>
</dbReference>
<dbReference type="AlphaFoldDB" id="A0A0F9J673"/>
<evidence type="ECO:0000313" key="1">
    <source>
        <dbReference type="EMBL" id="KKL94702.1"/>
    </source>
</evidence>